<dbReference type="SFLD" id="SFLDS00003">
    <property type="entry name" value="Haloacid_Dehalogenase"/>
    <property type="match status" value="1"/>
</dbReference>
<name>G5K2M0_9STRE</name>
<dbReference type="PANTHER" id="PTHR47478:SF1">
    <property type="entry name" value="PYRIMIDINE 5'-NUCLEOTIDASE YJJG"/>
    <property type="match status" value="1"/>
</dbReference>
<dbReference type="SUPFAM" id="SSF56784">
    <property type="entry name" value="HAD-like"/>
    <property type="match status" value="1"/>
</dbReference>
<dbReference type="InterPro" id="IPR052550">
    <property type="entry name" value="Pyrimidine_5'-ntase_YjjG"/>
</dbReference>
<evidence type="ECO:0000313" key="2">
    <source>
        <dbReference type="Proteomes" id="UP000003330"/>
    </source>
</evidence>
<dbReference type="NCBIfam" id="TIGR02254">
    <property type="entry name" value="YjjG_YfnB"/>
    <property type="match status" value="1"/>
</dbReference>
<evidence type="ECO:0000313" key="1">
    <source>
        <dbReference type="EMBL" id="EHI69909.1"/>
    </source>
</evidence>
<organism evidence="1 2">
    <name type="scientific">Streptococcus ictaluri 707-05</name>
    <dbReference type="NCBI Taxonomy" id="764299"/>
    <lineage>
        <taxon>Bacteria</taxon>
        <taxon>Bacillati</taxon>
        <taxon>Bacillota</taxon>
        <taxon>Bacilli</taxon>
        <taxon>Lactobacillales</taxon>
        <taxon>Streptococcaceae</taxon>
        <taxon>Streptococcus</taxon>
    </lineage>
</organism>
<protein>
    <submittedName>
        <fullName evidence="1">HAD hydrolase, TIGR02254 family</fullName>
    </submittedName>
</protein>
<dbReference type="Proteomes" id="UP000003330">
    <property type="component" value="Unassembled WGS sequence"/>
</dbReference>
<comment type="caution">
    <text evidence="1">The sequence shown here is derived from an EMBL/GenBank/DDBJ whole genome shotgun (WGS) entry which is preliminary data.</text>
</comment>
<dbReference type="Gene3D" id="3.40.50.1000">
    <property type="entry name" value="HAD superfamily/HAD-like"/>
    <property type="match status" value="1"/>
</dbReference>
<dbReference type="PANTHER" id="PTHR47478">
    <property type="match status" value="1"/>
</dbReference>
<dbReference type="InterPro" id="IPR006439">
    <property type="entry name" value="HAD-SF_hydro_IA"/>
</dbReference>
<proteinExistence type="predicted"/>
<dbReference type="SFLD" id="SFLDG01129">
    <property type="entry name" value="C1.5:_HAD__Beta-PGM__Phosphata"/>
    <property type="match status" value="1"/>
</dbReference>
<dbReference type="InterPro" id="IPR023198">
    <property type="entry name" value="PGP-like_dom2"/>
</dbReference>
<gene>
    <name evidence="1" type="ORF">STRIC_1032</name>
</gene>
<dbReference type="Gene3D" id="1.10.150.240">
    <property type="entry name" value="Putative phosphatase, domain 2"/>
    <property type="match status" value="1"/>
</dbReference>
<dbReference type="Pfam" id="PF13419">
    <property type="entry name" value="HAD_2"/>
    <property type="match status" value="1"/>
</dbReference>
<keyword evidence="1" id="KW-0378">Hydrolase</keyword>
<dbReference type="GO" id="GO:0008253">
    <property type="term" value="F:5'-nucleotidase activity"/>
    <property type="evidence" value="ECO:0007669"/>
    <property type="project" value="InterPro"/>
</dbReference>
<accession>G5K2M0</accession>
<reference evidence="1 2" key="1">
    <citation type="journal article" date="2014" name="Int. J. Syst. Evol. Microbiol.">
        <title>Phylogenomics and the dynamic genome evolution of the genus Streptococcus.</title>
        <authorList>
            <consortium name="The Broad Institute Genome Sequencing Platform"/>
            <person name="Richards V.P."/>
            <person name="Palmer S.R."/>
            <person name="Pavinski Bitar P.D."/>
            <person name="Qin X."/>
            <person name="Weinstock G.M."/>
            <person name="Highlander S.K."/>
            <person name="Town C.D."/>
            <person name="Burne R.A."/>
            <person name="Stanhope M.J."/>
        </authorList>
    </citation>
    <scope>NUCLEOTIDE SEQUENCE [LARGE SCALE GENOMIC DNA]</scope>
    <source>
        <strain evidence="1 2">707-05</strain>
    </source>
</reference>
<sequence>MRGVFLNYQFLLFDLDHTLLDFDAAEDQALDALLNDYGVEDIQAYKAFYKPMNQALWKALEDKQISKKELVNSRFSRLLAHFGRNEDGIVLANRYQEHLKKQGQSYIGSNDLLARLKQSGYELYAATNGIASIQKERLQVSGLMPYFKAVFVSELSGFQKPDKAFFDWFAAQIPDYDSSKTLMIGDSLTADIQGGLNAGIDTVWFNHQHLSNQTTIQAKYEISSYQELLNLLDS</sequence>
<dbReference type="NCBIfam" id="TIGR01549">
    <property type="entry name" value="HAD-SF-IA-v1"/>
    <property type="match status" value="1"/>
</dbReference>
<dbReference type="eggNOG" id="COG1011">
    <property type="taxonomic scope" value="Bacteria"/>
</dbReference>
<dbReference type="InterPro" id="IPR041492">
    <property type="entry name" value="HAD_2"/>
</dbReference>
<dbReference type="STRING" id="764299.STRIC_1032"/>
<dbReference type="InterPro" id="IPR011951">
    <property type="entry name" value="HAD-SF_hydro_IA_YjjG/PynA"/>
</dbReference>
<dbReference type="AlphaFoldDB" id="G5K2M0"/>
<dbReference type="EMBL" id="AEUX02000006">
    <property type="protein sequence ID" value="EHI69909.1"/>
    <property type="molecule type" value="Genomic_DNA"/>
</dbReference>
<dbReference type="InterPro" id="IPR023214">
    <property type="entry name" value="HAD_sf"/>
</dbReference>
<dbReference type="InterPro" id="IPR036412">
    <property type="entry name" value="HAD-like_sf"/>
</dbReference>
<keyword evidence="2" id="KW-1185">Reference proteome</keyword>